<proteinExistence type="predicted"/>
<sequence>MKNLSIHLFLEAICKFLSGVLLLGCLLFIPAGTVHWKSGWILMGILFIPMFIAGLFMMVKNPALLKSRLDSKEKVSAQKTVVKQSALMFIAGLIVSGLSYRYQFGILPESVSLFGCILFLISYALYAEVLRENTWLSRTIQVQDGQTVVDSGLYGIVRHPMYAITLVLFLSMPLILRSLPGFLVFLVYPFIIASRIRSEEQFLNQNLPGYTEYTEKVRYRLIPYLW</sequence>
<dbReference type="GO" id="GO:0032259">
    <property type="term" value="P:methylation"/>
    <property type="evidence" value="ECO:0007669"/>
    <property type="project" value="UniProtKB-KW"/>
</dbReference>
<dbReference type="GO" id="GO:0008168">
    <property type="term" value="F:methyltransferase activity"/>
    <property type="evidence" value="ECO:0007669"/>
    <property type="project" value="UniProtKB-KW"/>
</dbReference>
<reference evidence="6 7" key="1">
    <citation type="submission" date="2016-11" db="EMBL/GenBank/DDBJ databases">
        <title>Description of two novel members of the family Erysipelotrichaceae: Ileibacterium lipovorans gen. nov., sp. nov. and Dubosiella newyorkensis, gen. nov., sp. nov.</title>
        <authorList>
            <person name="Cox L.M."/>
            <person name="Sohn J."/>
            <person name="Tyrrell K.L."/>
            <person name="Citron D.M."/>
            <person name="Lawson P.A."/>
            <person name="Patel N.B."/>
            <person name="Iizumi T."/>
            <person name="Perez-Perez G.I."/>
            <person name="Goldstein E.J."/>
            <person name="Blaser M.J."/>
        </authorList>
    </citation>
    <scope>NUCLEOTIDE SEQUENCE [LARGE SCALE GENOMIC DNA]</scope>
    <source>
        <strain evidence="6 7">NYU-BL-A3</strain>
    </source>
</reference>
<keyword evidence="4 5" id="KW-0472">Membrane</keyword>
<evidence type="ECO:0000256" key="1">
    <source>
        <dbReference type="ARBA" id="ARBA00004127"/>
    </source>
</evidence>
<dbReference type="Proteomes" id="UP000186341">
    <property type="component" value="Unassembled WGS sequence"/>
</dbReference>
<dbReference type="Pfam" id="PF04191">
    <property type="entry name" value="PEMT"/>
    <property type="match status" value="1"/>
</dbReference>
<evidence type="ECO:0000256" key="5">
    <source>
        <dbReference type="SAM" id="Phobius"/>
    </source>
</evidence>
<gene>
    <name evidence="6" type="ORF">BO222_03275</name>
</gene>
<accession>A0A1U7NHP4</accession>
<comment type="subcellular location">
    <subcellularLocation>
        <location evidence="1">Endomembrane system</location>
        <topology evidence="1">Multi-pass membrane protein</topology>
    </subcellularLocation>
</comment>
<keyword evidence="2 5" id="KW-0812">Transmembrane</keyword>
<dbReference type="OrthoDB" id="5471300at2"/>
<dbReference type="RefSeq" id="WP_075818309.1">
    <property type="nucleotide sequence ID" value="NZ_CAPNHH010000070.1"/>
</dbReference>
<dbReference type="EMBL" id="MPJW01000082">
    <property type="protein sequence ID" value="OLU41527.1"/>
    <property type="molecule type" value="Genomic_DNA"/>
</dbReference>
<keyword evidence="7" id="KW-1185">Reference proteome</keyword>
<dbReference type="PANTHER" id="PTHR43847">
    <property type="entry name" value="BLL3993 PROTEIN"/>
    <property type="match status" value="1"/>
</dbReference>
<keyword evidence="3 5" id="KW-1133">Transmembrane helix</keyword>
<name>A0A1U7NHP4_9FIRM</name>
<dbReference type="InterPro" id="IPR007318">
    <property type="entry name" value="Phopholipid_MeTrfase"/>
</dbReference>
<protein>
    <submittedName>
        <fullName evidence="6">Isoprenylcysteine carboxyl methyltransferase</fullName>
    </submittedName>
</protein>
<keyword evidence="6" id="KW-0489">Methyltransferase</keyword>
<evidence type="ECO:0000313" key="7">
    <source>
        <dbReference type="Proteomes" id="UP000186341"/>
    </source>
</evidence>
<dbReference type="Gene3D" id="1.20.120.1630">
    <property type="match status" value="1"/>
</dbReference>
<evidence type="ECO:0000256" key="3">
    <source>
        <dbReference type="ARBA" id="ARBA00022989"/>
    </source>
</evidence>
<evidence type="ECO:0000256" key="4">
    <source>
        <dbReference type="ARBA" id="ARBA00023136"/>
    </source>
</evidence>
<dbReference type="AlphaFoldDB" id="A0A1U7NHP4"/>
<organism evidence="6 7">
    <name type="scientific">Ileibacterium valens</name>
    <dbReference type="NCBI Taxonomy" id="1862668"/>
    <lineage>
        <taxon>Bacteria</taxon>
        <taxon>Bacillati</taxon>
        <taxon>Bacillota</taxon>
        <taxon>Erysipelotrichia</taxon>
        <taxon>Erysipelotrichales</taxon>
        <taxon>Erysipelotrichaceae</taxon>
        <taxon>Ileibacterium</taxon>
    </lineage>
</organism>
<feature type="transmembrane region" description="Helical" evidence="5">
    <location>
        <begin position="166"/>
        <end position="191"/>
    </location>
</feature>
<feature type="transmembrane region" description="Helical" evidence="5">
    <location>
        <begin position="80"/>
        <end position="100"/>
    </location>
</feature>
<comment type="caution">
    <text evidence="6">The sequence shown here is derived from an EMBL/GenBank/DDBJ whole genome shotgun (WGS) entry which is preliminary data.</text>
</comment>
<feature type="transmembrane region" description="Helical" evidence="5">
    <location>
        <begin position="106"/>
        <end position="126"/>
    </location>
</feature>
<dbReference type="PANTHER" id="PTHR43847:SF1">
    <property type="entry name" value="BLL3993 PROTEIN"/>
    <property type="match status" value="1"/>
</dbReference>
<dbReference type="InterPro" id="IPR052527">
    <property type="entry name" value="Metal_cation-efflux_comp"/>
</dbReference>
<evidence type="ECO:0000313" key="6">
    <source>
        <dbReference type="EMBL" id="OLU41527.1"/>
    </source>
</evidence>
<keyword evidence="6" id="KW-0808">Transferase</keyword>
<dbReference type="GO" id="GO:0012505">
    <property type="term" value="C:endomembrane system"/>
    <property type="evidence" value="ECO:0007669"/>
    <property type="project" value="UniProtKB-SubCell"/>
</dbReference>
<feature type="transmembrane region" description="Helical" evidence="5">
    <location>
        <begin position="39"/>
        <end position="59"/>
    </location>
</feature>
<evidence type="ECO:0000256" key="2">
    <source>
        <dbReference type="ARBA" id="ARBA00022692"/>
    </source>
</evidence>
<dbReference type="GeneID" id="82202244"/>
<feature type="transmembrane region" description="Helical" evidence="5">
    <location>
        <begin position="12"/>
        <end position="33"/>
    </location>
</feature>